<protein>
    <recommendedName>
        <fullName evidence="6">rRNA methyltransferase 2, mitochondrial</fullName>
    </recommendedName>
</protein>
<keyword evidence="3 8" id="KW-0489">Methyltransferase</keyword>
<dbReference type="Proteomes" id="UP000246464">
    <property type="component" value="Chromosome 19"/>
</dbReference>
<dbReference type="Gene3D" id="3.40.50.150">
    <property type="entry name" value="Vaccinia Virus protein VP39"/>
    <property type="match status" value="1"/>
</dbReference>
<evidence type="ECO:0000313" key="8">
    <source>
        <dbReference type="EMBL" id="AWP19179.1"/>
    </source>
</evidence>
<dbReference type="GO" id="GO:0008650">
    <property type="term" value="F:rRNA (uridine-2'-O-)-methyltransferase activity"/>
    <property type="evidence" value="ECO:0007669"/>
    <property type="project" value="TreeGrafter"/>
</dbReference>
<dbReference type="STRING" id="52904.ENSSMAP00000009285"/>
<evidence type="ECO:0000256" key="2">
    <source>
        <dbReference type="ARBA" id="ARBA00022552"/>
    </source>
</evidence>
<dbReference type="PANTHER" id="PTHR10920">
    <property type="entry name" value="RIBOSOMAL RNA METHYLTRANSFERASE"/>
    <property type="match status" value="1"/>
</dbReference>
<evidence type="ECO:0000256" key="4">
    <source>
        <dbReference type="ARBA" id="ARBA00022679"/>
    </source>
</evidence>
<comment type="similarity">
    <text evidence="1">Belongs to the class I-like SAM-binding methyltransferase superfamily. RNA methyltransferase RlmE family.</text>
</comment>
<keyword evidence="2" id="KW-0698">rRNA processing</keyword>
<name>A0A2U9CTK1_SCOMX</name>
<accession>A0A2U9CTK1</accession>
<reference evidence="8 9" key="1">
    <citation type="submission" date="2017-12" db="EMBL/GenBank/DDBJ databases">
        <title>Integrating genomic resources of turbot (Scophthalmus maximus) in depth evaluation of genetic and physical mapping variation across individuals.</title>
        <authorList>
            <person name="Martinez P."/>
        </authorList>
    </citation>
    <scope>NUCLEOTIDE SEQUENCE [LARGE SCALE GENOMIC DNA]</scope>
</reference>
<dbReference type="InterPro" id="IPR002877">
    <property type="entry name" value="RNA_MeTrfase_FtsJ_dom"/>
</dbReference>
<keyword evidence="9" id="KW-1185">Reference proteome</keyword>
<dbReference type="AlphaFoldDB" id="A0A2U9CTK1"/>
<organism evidence="8 9">
    <name type="scientific">Scophthalmus maximus</name>
    <name type="common">Turbot</name>
    <name type="synonym">Psetta maxima</name>
    <dbReference type="NCBI Taxonomy" id="52904"/>
    <lineage>
        <taxon>Eukaryota</taxon>
        <taxon>Metazoa</taxon>
        <taxon>Chordata</taxon>
        <taxon>Craniata</taxon>
        <taxon>Vertebrata</taxon>
        <taxon>Euteleostomi</taxon>
        <taxon>Actinopterygii</taxon>
        <taxon>Neopterygii</taxon>
        <taxon>Teleostei</taxon>
        <taxon>Neoteleostei</taxon>
        <taxon>Acanthomorphata</taxon>
        <taxon>Carangaria</taxon>
        <taxon>Pleuronectiformes</taxon>
        <taxon>Pleuronectoidei</taxon>
        <taxon>Scophthalmidae</taxon>
        <taxon>Scophthalmus</taxon>
    </lineage>
</organism>
<evidence type="ECO:0000256" key="5">
    <source>
        <dbReference type="ARBA" id="ARBA00022691"/>
    </source>
</evidence>
<dbReference type="EMBL" id="CP026261">
    <property type="protein sequence ID" value="AWP19179.1"/>
    <property type="molecule type" value="Genomic_DNA"/>
</dbReference>
<evidence type="ECO:0000259" key="7">
    <source>
        <dbReference type="Pfam" id="PF01728"/>
    </source>
</evidence>
<dbReference type="SUPFAM" id="SSF53335">
    <property type="entry name" value="S-adenosyl-L-methionine-dependent methyltransferases"/>
    <property type="match status" value="1"/>
</dbReference>
<evidence type="ECO:0000256" key="6">
    <source>
        <dbReference type="ARBA" id="ARBA00041184"/>
    </source>
</evidence>
<dbReference type="InterPro" id="IPR015507">
    <property type="entry name" value="rRNA-MeTfrase_E"/>
</dbReference>
<sequence length="282" mass="31456">MTSNSFKTMWSASLQRRCLHSSLCLMKKSKSPAEQRWLTRQLKDPYVKASRAQNFRCRSAFKLLEMDDKFRLLQPGDSVVDCGAAPGAWSQVAVQRVNSAGTDPELPRGTVVGVDLLNIPPLDGAHFLSSHDVTEPATHGKLLELLPSGRAHVILSDMAPNASGFREMDHERLTVMCLSLIDLAEKVLQPGGSLVSWRRRCAHGLSFRPRVHPAHHKCSDLLFIRVVCCDIVVIVCDASEYMHYISNLFTYGVDHIIRNQHDNSINDYVAGAKNTTRDHVTV</sequence>
<proteinExistence type="inferred from homology"/>
<dbReference type="PANTHER" id="PTHR10920:SF18">
    <property type="entry name" value="RRNA METHYLTRANSFERASE 2, MITOCHONDRIAL"/>
    <property type="match status" value="1"/>
</dbReference>
<dbReference type="Pfam" id="PF01728">
    <property type="entry name" value="FtsJ"/>
    <property type="match status" value="1"/>
</dbReference>
<dbReference type="HAMAP" id="MF_01547">
    <property type="entry name" value="RNA_methyltr_E"/>
    <property type="match status" value="1"/>
</dbReference>
<gene>
    <name evidence="8" type="ORF">SMAX5B_008611</name>
</gene>
<evidence type="ECO:0000256" key="3">
    <source>
        <dbReference type="ARBA" id="ARBA00022603"/>
    </source>
</evidence>
<evidence type="ECO:0000313" key="9">
    <source>
        <dbReference type="Proteomes" id="UP000246464"/>
    </source>
</evidence>
<keyword evidence="5" id="KW-0949">S-adenosyl-L-methionine</keyword>
<keyword evidence="4 8" id="KW-0808">Transferase</keyword>
<dbReference type="GO" id="GO:0005739">
    <property type="term" value="C:mitochondrion"/>
    <property type="evidence" value="ECO:0007669"/>
    <property type="project" value="TreeGrafter"/>
</dbReference>
<evidence type="ECO:0000256" key="1">
    <source>
        <dbReference type="ARBA" id="ARBA00009258"/>
    </source>
</evidence>
<dbReference type="InterPro" id="IPR029063">
    <property type="entry name" value="SAM-dependent_MTases_sf"/>
</dbReference>
<dbReference type="InterPro" id="IPR050082">
    <property type="entry name" value="RNA_methyltr_RlmE"/>
</dbReference>
<feature type="domain" description="Ribosomal RNA methyltransferase FtsJ" evidence="7">
    <location>
        <begin position="55"/>
        <end position="195"/>
    </location>
</feature>